<evidence type="ECO:0000256" key="3">
    <source>
        <dbReference type="ARBA" id="ARBA00022679"/>
    </source>
</evidence>
<dbReference type="Gene3D" id="1.10.510.10">
    <property type="entry name" value="Transferase(Phosphotransferase) domain 1"/>
    <property type="match status" value="1"/>
</dbReference>
<keyword evidence="4" id="KW-0547">Nucleotide-binding</keyword>
<keyword evidence="3" id="KW-0808">Transferase</keyword>
<dbReference type="InterPro" id="IPR008271">
    <property type="entry name" value="Ser/Thr_kinase_AS"/>
</dbReference>
<evidence type="ECO:0000256" key="8">
    <source>
        <dbReference type="SAM" id="Phobius"/>
    </source>
</evidence>
<dbReference type="InterPro" id="IPR000719">
    <property type="entry name" value="Prot_kinase_dom"/>
</dbReference>
<feature type="transmembrane region" description="Helical" evidence="8">
    <location>
        <begin position="321"/>
        <end position="343"/>
    </location>
</feature>
<dbReference type="Proteomes" id="UP000198742">
    <property type="component" value="Unassembled WGS sequence"/>
</dbReference>
<accession>A0A1H4QRU4</accession>
<sequence length="344" mass="36313">MTGVGEVFAGRFELLEPIADGGMGSVWVVRDLRDQQAYAGKLLRQSDSASLVRFMREQATRIDHRHVVTPLSWAGEDDRVLFTMPLVRGGSVATLLGDHGALPAMWVRELLVQLLDALEAVHAAGVVHRDVKPANLLLHATGTDRPHLLLTDFGISARLDDPRLTHASQVIGSPGYMAPEQLAGADPAVAQDVYGAGMVGLEMLTGVRPPHTRDAVGTAVGAQPSLRPLADLLLDAVQHESTARPASAARLREQLVALDLSATPGPVEPVVVLDQLEELAPEATRVRPRATRPDGDAVEEDAAVTGTPSAPGEGPSDDRRGLVAVLLLVVAAACLLGAAWLVLA</sequence>
<dbReference type="PANTHER" id="PTHR43289">
    <property type="entry name" value="MITOGEN-ACTIVATED PROTEIN KINASE KINASE KINASE 20-RELATED"/>
    <property type="match status" value="1"/>
</dbReference>
<dbReference type="GO" id="GO:0005524">
    <property type="term" value="F:ATP binding"/>
    <property type="evidence" value="ECO:0007669"/>
    <property type="project" value="UniProtKB-KW"/>
</dbReference>
<reference evidence="11" key="1">
    <citation type="submission" date="2016-10" db="EMBL/GenBank/DDBJ databases">
        <authorList>
            <person name="Varghese N."/>
            <person name="Submissions S."/>
        </authorList>
    </citation>
    <scope>NUCLEOTIDE SEQUENCE [LARGE SCALE GENOMIC DNA]</scope>
    <source>
        <strain evidence="11">DSM 22017</strain>
    </source>
</reference>
<evidence type="ECO:0000313" key="10">
    <source>
        <dbReference type="EMBL" id="SEC22257.1"/>
    </source>
</evidence>
<dbReference type="PROSITE" id="PS50011">
    <property type="entry name" value="PROTEIN_KINASE_DOM"/>
    <property type="match status" value="1"/>
</dbReference>
<dbReference type="Gene3D" id="3.30.200.20">
    <property type="entry name" value="Phosphorylase Kinase, domain 1"/>
    <property type="match status" value="1"/>
</dbReference>
<keyword evidence="6" id="KW-0067">ATP-binding</keyword>
<evidence type="ECO:0000256" key="5">
    <source>
        <dbReference type="ARBA" id="ARBA00022777"/>
    </source>
</evidence>
<dbReference type="AlphaFoldDB" id="A0A1H4QRU4"/>
<proteinExistence type="predicted"/>
<keyword evidence="8" id="KW-0812">Transmembrane</keyword>
<keyword evidence="5 10" id="KW-0418">Kinase</keyword>
<name>A0A1H4QRU4_9ACTN</name>
<dbReference type="SMART" id="SM00220">
    <property type="entry name" value="S_TKc"/>
    <property type="match status" value="1"/>
</dbReference>
<evidence type="ECO:0000256" key="2">
    <source>
        <dbReference type="ARBA" id="ARBA00022527"/>
    </source>
</evidence>
<gene>
    <name evidence="10" type="ORF">SAMN04489844_1904</name>
</gene>
<dbReference type="CDD" id="cd14014">
    <property type="entry name" value="STKc_PknB_like"/>
    <property type="match status" value="1"/>
</dbReference>
<dbReference type="Pfam" id="PF00069">
    <property type="entry name" value="Pkinase"/>
    <property type="match status" value="1"/>
</dbReference>
<dbReference type="GO" id="GO:0004674">
    <property type="term" value="F:protein serine/threonine kinase activity"/>
    <property type="evidence" value="ECO:0007669"/>
    <property type="project" value="UniProtKB-KW"/>
</dbReference>
<dbReference type="PROSITE" id="PS00108">
    <property type="entry name" value="PROTEIN_KINASE_ST"/>
    <property type="match status" value="1"/>
</dbReference>
<evidence type="ECO:0000256" key="4">
    <source>
        <dbReference type="ARBA" id="ARBA00022741"/>
    </source>
</evidence>
<dbReference type="EC" id="2.7.11.1" evidence="1"/>
<feature type="region of interest" description="Disordered" evidence="7">
    <location>
        <begin position="283"/>
        <end position="317"/>
    </location>
</feature>
<keyword evidence="8" id="KW-0472">Membrane</keyword>
<dbReference type="STRING" id="402596.SAMN04489844_1904"/>
<dbReference type="InterPro" id="IPR011009">
    <property type="entry name" value="Kinase-like_dom_sf"/>
</dbReference>
<organism evidence="10 11">
    <name type="scientific">Nocardioides exalbidus</name>
    <dbReference type="NCBI Taxonomy" id="402596"/>
    <lineage>
        <taxon>Bacteria</taxon>
        <taxon>Bacillati</taxon>
        <taxon>Actinomycetota</taxon>
        <taxon>Actinomycetes</taxon>
        <taxon>Propionibacteriales</taxon>
        <taxon>Nocardioidaceae</taxon>
        <taxon>Nocardioides</taxon>
    </lineage>
</organism>
<evidence type="ECO:0000313" key="11">
    <source>
        <dbReference type="Proteomes" id="UP000198742"/>
    </source>
</evidence>
<evidence type="ECO:0000256" key="1">
    <source>
        <dbReference type="ARBA" id="ARBA00012513"/>
    </source>
</evidence>
<dbReference type="EMBL" id="FNRT01000002">
    <property type="protein sequence ID" value="SEC22257.1"/>
    <property type="molecule type" value="Genomic_DNA"/>
</dbReference>
<protein>
    <recommendedName>
        <fullName evidence="1">non-specific serine/threonine protein kinase</fullName>
        <ecNumber evidence="1">2.7.11.1</ecNumber>
    </recommendedName>
</protein>
<evidence type="ECO:0000259" key="9">
    <source>
        <dbReference type="PROSITE" id="PS50011"/>
    </source>
</evidence>
<evidence type="ECO:0000256" key="6">
    <source>
        <dbReference type="ARBA" id="ARBA00022840"/>
    </source>
</evidence>
<feature type="domain" description="Protein kinase" evidence="9">
    <location>
        <begin position="12"/>
        <end position="256"/>
    </location>
</feature>
<keyword evidence="2 10" id="KW-0723">Serine/threonine-protein kinase</keyword>
<evidence type="ECO:0000256" key="7">
    <source>
        <dbReference type="SAM" id="MobiDB-lite"/>
    </source>
</evidence>
<dbReference type="PANTHER" id="PTHR43289:SF6">
    <property type="entry name" value="SERINE_THREONINE-PROTEIN KINASE NEKL-3"/>
    <property type="match status" value="1"/>
</dbReference>
<dbReference type="SUPFAM" id="SSF56112">
    <property type="entry name" value="Protein kinase-like (PK-like)"/>
    <property type="match status" value="1"/>
</dbReference>
<keyword evidence="8" id="KW-1133">Transmembrane helix</keyword>
<keyword evidence="11" id="KW-1185">Reference proteome</keyword>